<evidence type="ECO:0000256" key="1">
    <source>
        <dbReference type="SAM" id="MobiDB-lite"/>
    </source>
</evidence>
<name>A0A4Q9PJL7_9APHY</name>
<dbReference type="AlphaFoldDB" id="A0A4Q9PJL7"/>
<dbReference type="Proteomes" id="UP000292082">
    <property type="component" value="Unassembled WGS sequence"/>
</dbReference>
<keyword evidence="3" id="KW-1185">Reference proteome</keyword>
<organism evidence="2 3">
    <name type="scientific">Dichomitus squalens</name>
    <dbReference type="NCBI Taxonomy" id="114155"/>
    <lineage>
        <taxon>Eukaryota</taxon>
        <taxon>Fungi</taxon>
        <taxon>Dikarya</taxon>
        <taxon>Basidiomycota</taxon>
        <taxon>Agaricomycotina</taxon>
        <taxon>Agaricomycetes</taxon>
        <taxon>Polyporales</taxon>
        <taxon>Polyporaceae</taxon>
        <taxon>Dichomitus</taxon>
    </lineage>
</organism>
<dbReference type="EMBL" id="ML145192">
    <property type="protein sequence ID" value="TBU54303.1"/>
    <property type="molecule type" value="Genomic_DNA"/>
</dbReference>
<feature type="compositionally biased region" description="Polar residues" evidence="1">
    <location>
        <begin position="110"/>
        <end position="120"/>
    </location>
</feature>
<gene>
    <name evidence="2" type="ORF">BD310DRAFT_1041884</name>
</gene>
<feature type="compositionally biased region" description="Low complexity" evidence="1">
    <location>
        <begin position="1"/>
        <end position="17"/>
    </location>
</feature>
<feature type="region of interest" description="Disordered" evidence="1">
    <location>
        <begin position="1"/>
        <end position="23"/>
    </location>
</feature>
<feature type="compositionally biased region" description="Low complexity" evidence="1">
    <location>
        <begin position="88"/>
        <end position="109"/>
    </location>
</feature>
<feature type="region of interest" description="Disordered" evidence="1">
    <location>
        <begin position="51"/>
        <end position="128"/>
    </location>
</feature>
<dbReference type="OMA" id="GINRMET"/>
<sequence length="128" mass="12759">MSTNTTGSGTTPSRGNTAGAGVGHSIRGAFQTVSGIGDSIRGNAMDFVDSALGTEKHHPESDIGRAKTEAAVNRMEAGGHAASHPKDTAVSSSAANPAPTTGTTADSTTMQPSTATSTAQPPLPNRNL</sequence>
<proteinExistence type="predicted"/>
<feature type="compositionally biased region" description="Basic and acidic residues" evidence="1">
    <location>
        <begin position="54"/>
        <end position="68"/>
    </location>
</feature>
<accession>A0A4Q9PJL7</accession>
<evidence type="ECO:0000313" key="2">
    <source>
        <dbReference type="EMBL" id="TBU54303.1"/>
    </source>
</evidence>
<reference evidence="2 3" key="1">
    <citation type="submission" date="2019-01" db="EMBL/GenBank/DDBJ databases">
        <title>Draft genome sequences of three monokaryotic isolates of the white-rot basidiomycete fungus Dichomitus squalens.</title>
        <authorList>
            <consortium name="DOE Joint Genome Institute"/>
            <person name="Lopez S.C."/>
            <person name="Andreopoulos B."/>
            <person name="Pangilinan J."/>
            <person name="Lipzen A."/>
            <person name="Riley R."/>
            <person name="Ahrendt S."/>
            <person name="Ng V."/>
            <person name="Barry K."/>
            <person name="Daum C."/>
            <person name="Grigoriev I.V."/>
            <person name="Hilden K.S."/>
            <person name="Makela M.R."/>
            <person name="de Vries R.P."/>
        </authorList>
    </citation>
    <scope>NUCLEOTIDE SEQUENCE [LARGE SCALE GENOMIC DNA]</scope>
    <source>
        <strain evidence="2 3">CBS 464.89</strain>
    </source>
</reference>
<evidence type="ECO:0000313" key="3">
    <source>
        <dbReference type="Proteomes" id="UP000292082"/>
    </source>
</evidence>
<protein>
    <submittedName>
        <fullName evidence="2">Uncharacterized protein</fullName>
    </submittedName>
</protein>